<name>A0AAI9U6U7_9PEZI</name>
<evidence type="ECO:0000313" key="2">
    <source>
        <dbReference type="EMBL" id="KAK1451486.1"/>
    </source>
</evidence>
<protein>
    <submittedName>
        <fullName evidence="2">Uncharacterized protein</fullName>
    </submittedName>
</protein>
<keyword evidence="3" id="KW-1185">Reference proteome</keyword>
<evidence type="ECO:0000256" key="1">
    <source>
        <dbReference type="SAM" id="MobiDB-lite"/>
    </source>
</evidence>
<organism evidence="2 3">
    <name type="scientific">Colletotrichum melonis</name>
    <dbReference type="NCBI Taxonomy" id="1209925"/>
    <lineage>
        <taxon>Eukaryota</taxon>
        <taxon>Fungi</taxon>
        <taxon>Dikarya</taxon>
        <taxon>Ascomycota</taxon>
        <taxon>Pezizomycotina</taxon>
        <taxon>Sordariomycetes</taxon>
        <taxon>Hypocreomycetidae</taxon>
        <taxon>Glomerellales</taxon>
        <taxon>Glomerellaceae</taxon>
        <taxon>Colletotrichum</taxon>
        <taxon>Colletotrichum acutatum species complex</taxon>
    </lineage>
</organism>
<dbReference type="AlphaFoldDB" id="A0AAI9U6U7"/>
<dbReference type="Proteomes" id="UP001239795">
    <property type="component" value="Unassembled WGS sequence"/>
</dbReference>
<evidence type="ECO:0000313" key="3">
    <source>
        <dbReference type="Proteomes" id="UP001239795"/>
    </source>
</evidence>
<feature type="region of interest" description="Disordered" evidence="1">
    <location>
        <begin position="1"/>
        <end position="34"/>
    </location>
</feature>
<reference evidence="2 3" key="1">
    <citation type="submission" date="2016-10" db="EMBL/GenBank/DDBJ databases">
        <title>The genome sequence of Colletotrichum fioriniae PJ7.</title>
        <authorList>
            <person name="Baroncelli R."/>
        </authorList>
    </citation>
    <scope>NUCLEOTIDE SEQUENCE [LARGE SCALE GENOMIC DNA]</scope>
    <source>
        <strain evidence="2">Col 31</strain>
    </source>
</reference>
<dbReference type="EMBL" id="MLGG01000046">
    <property type="protein sequence ID" value="KAK1451486.1"/>
    <property type="molecule type" value="Genomic_DNA"/>
</dbReference>
<comment type="caution">
    <text evidence="2">The sequence shown here is derived from an EMBL/GenBank/DDBJ whole genome shotgun (WGS) entry which is preliminary data.</text>
</comment>
<accession>A0AAI9U6U7</accession>
<sequence>MSNPLDNTMRRCARSRPAGAPHQHISTHLGPLDRNRAKCHPKRHRDQHVPPLRLHRQAPLDGMPLEDPPFPACVPDACRVVGDHEPAEPRSDGARCCVERCCCRAARELADAVGSSCDESFVRHLAAFEVTWTKNMVLREAPGSYDDISSYGDYNRPTVTSIQTTMAQAGRTKQNAYIAQKE</sequence>
<gene>
    <name evidence="2" type="ORF">CMEL01_06060</name>
</gene>
<proteinExistence type="predicted"/>